<dbReference type="CDD" id="cd00397">
    <property type="entry name" value="DNA_BRE_C"/>
    <property type="match status" value="1"/>
</dbReference>
<dbReference type="Gene3D" id="1.10.443.10">
    <property type="entry name" value="Intergrase catalytic core"/>
    <property type="match status" value="1"/>
</dbReference>
<dbReference type="PANTHER" id="PTHR30349">
    <property type="entry name" value="PHAGE INTEGRASE-RELATED"/>
    <property type="match status" value="1"/>
</dbReference>
<evidence type="ECO:0000256" key="2">
    <source>
        <dbReference type="ARBA" id="ARBA00023172"/>
    </source>
</evidence>
<dbReference type="SUPFAM" id="SSF56349">
    <property type="entry name" value="DNA breaking-rejoining enzymes"/>
    <property type="match status" value="1"/>
</dbReference>
<dbReference type="Proteomes" id="UP000019753">
    <property type="component" value="Unassembled WGS sequence"/>
</dbReference>
<feature type="domain" description="Tyr recombinase" evidence="3">
    <location>
        <begin position="112"/>
        <end position="294"/>
    </location>
</feature>
<dbReference type="Pfam" id="PF00589">
    <property type="entry name" value="Phage_integrase"/>
    <property type="match status" value="1"/>
</dbReference>
<gene>
    <name evidence="4" type="ORF">N866_03790</name>
</gene>
<evidence type="ECO:0000256" key="1">
    <source>
        <dbReference type="ARBA" id="ARBA00023125"/>
    </source>
</evidence>
<dbReference type="InterPro" id="IPR050090">
    <property type="entry name" value="Tyrosine_recombinase_XerCD"/>
</dbReference>
<dbReference type="PROSITE" id="PS51898">
    <property type="entry name" value="TYR_RECOMBINASE"/>
    <property type="match status" value="1"/>
</dbReference>
<name>A0A021VVA5_9CELL</name>
<dbReference type="RefSeq" id="WP_155855340.1">
    <property type="nucleotide sequence ID" value="NZ_AXCW01000140.1"/>
</dbReference>
<comment type="caution">
    <text evidence="4">The sequence shown here is derived from an EMBL/GenBank/DDBJ whole genome shotgun (WGS) entry which is preliminary data.</text>
</comment>
<protein>
    <submittedName>
        <fullName evidence="4">Integrase</fullName>
    </submittedName>
</protein>
<accession>A0A021VVA5</accession>
<sequence length="301" mass="32634">MARRPAHPDLGSLLPSWELSLRAERKAAATVKSYTDAVRGFLTYCTEAGVPAVIDKPTVNGFSAALLESGREAATVRSRQLGLRRFTAWMVEEGEIPADPLAGLKAPKLDAKVIEPLTDDQLRALLKACGGTEMRDRRDEALVRFMVETGTRAGETIALEVPDVDLLAGTAIVRRGKGGKGRIVPFGPQTARAIDRYKRARATHRLAGTPALWLGDRGKEFSYDALHKTLRERAAKAGITGFHPHLLRHTAAHRWLAAGGSEGGLMAVAGWSQPDMLMRYTRARAAERAAAEARSLNLGDL</sequence>
<keyword evidence="1" id="KW-0238">DNA-binding</keyword>
<dbReference type="GO" id="GO:0003677">
    <property type="term" value="F:DNA binding"/>
    <property type="evidence" value="ECO:0007669"/>
    <property type="project" value="UniProtKB-KW"/>
</dbReference>
<keyword evidence="5" id="KW-1185">Reference proteome</keyword>
<keyword evidence="2" id="KW-0233">DNA recombination</keyword>
<dbReference type="AlphaFoldDB" id="A0A021VVA5"/>
<evidence type="ECO:0000313" key="5">
    <source>
        <dbReference type="Proteomes" id="UP000019753"/>
    </source>
</evidence>
<organism evidence="4 5">
    <name type="scientific">Actinotalea ferrariae CF5-4</name>
    <dbReference type="NCBI Taxonomy" id="948458"/>
    <lineage>
        <taxon>Bacteria</taxon>
        <taxon>Bacillati</taxon>
        <taxon>Actinomycetota</taxon>
        <taxon>Actinomycetes</taxon>
        <taxon>Micrococcales</taxon>
        <taxon>Cellulomonadaceae</taxon>
        <taxon>Actinotalea</taxon>
    </lineage>
</organism>
<proteinExistence type="predicted"/>
<dbReference type="EMBL" id="AXCW01000140">
    <property type="protein sequence ID" value="EYR62997.1"/>
    <property type="molecule type" value="Genomic_DNA"/>
</dbReference>
<reference evidence="4 5" key="1">
    <citation type="submission" date="2014-01" db="EMBL/GenBank/DDBJ databases">
        <title>Actinotalea ferrariae CF5-4.</title>
        <authorList>
            <person name="Chen F."/>
            <person name="Li Y."/>
            <person name="Wang G."/>
        </authorList>
    </citation>
    <scope>NUCLEOTIDE SEQUENCE [LARGE SCALE GENOMIC DNA]</scope>
    <source>
        <strain evidence="4 5">CF5-4</strain>
    </source>
</reference>
<dbReference type="OrthoDB" id="148546at2"/>
<dbReference type="GO" id="GO:0006310">
    <property type="term" value="P:DNA recombination"/>
    <property type="evidence" value="ECO:0007669"/>
    <property type="project" value="UniProtKB-KW"/>
</dbReference>
<dbReference type="InterPro" id="IPR010998">
    <property type="entry name" value="Integrase_recombinase_N"/>
</dbReference>
<evidence type="ECO:0000259" key="3">
    <source>
        <dbReference type="PROSITE" id="PS51898"/>
    </source>
</evidence>
<dbReference type="InterPro" id="IPR002104">
    <property type="entry name" value="Integrase_catalytic"/>
</dbReference>
<dbReference type="GO" id="GO:0015074">
    <property type="term" value="P:DNA integration"/>
    <property type="evidence" value="ECO:0007669"/>
    <property type="project" value="InterPro"/>
</dbReference>
<dbReference type="Gene3D" id="1.10.150.130">
    <property type="match status" value="1"/>
</dbReference>
<dbReference type="InterPro" id="IPR011010">
    <property type="entry name" value="DNA_brk_join_enz"/>
</dbReference>
<dbReference type="InterPro" id="IPR013762">
    <property type="entry name" value="Integrase-like_cat_sf"/>
</dbReference>
<dbReference type="PANTHER" id="PTHR30349:SF81">
    <property type="entry name" value="TYROSINE RECOMBINASE XERC"/>
    <property type="match status" value="1"/>
</dbReference>
<evidence type="ECO:0000313" key="4">
    <source>
        <dbReference type="EMBL" id="EYR62997.1"/>
    </source>
</evidence>